<feature type="transmembrane region" description="Helical" evidence="8">
    <location>
        <begin position="254"/>
        <end position="274"/>
    </location>
</feature>
<evidence type="ECO:0000256" key="1">
    <source>
        <dbReference type="ARBA" id="ARBA00004651"/>
    </source>
</evidence>
<evidence type="ECO:0000256" key="7">
    <source>
        <dbReference type="SAM" id="MobiDB-lite"/>
    </source>
</evidence>
<feature type="transmembrane region" description="Helical" evidence="8">
    <location>
        <begin position="222"/>
        <end position="242"/>
    </location>
</feature>
<feature type="compositionally biased region" description="Polar residues" evidence="7">
    <location>
        <begin position="18"/>
        <end position="35"/>
    </location>
</feature>
<sequence>MPALLNRLTSRRQKRFNPCNQNFPASQPSSNTSSVRPDLSTAAKQTFQVVALLATVLVVGIHYKSDIPDSDSVAMATWNQLTQEFLFGGIARVSVPLFAFAAGFFYFRSHDGSLACSIQKWRQRGRTVALPYFLVASLAMFSWLMIRRISGESVDWTWMHFIGQWLLHPPAEQLWFLRDLMVLVTLAPIINWLGQSGRRCYVALGTLAVAWAANWQPFPTLFGWHVLHIETLFFFVAGMVALRHISWLESTCQFRTQTISVLLGLWSTLLVVRICIRPDFDIWYIHRCGWSDLLLHKASILIGCVALFALCSRVRHSALTRLSGASFFVFLFHEFPLRAVAHRLVERMGDTTNSCWYLTPLVLLICFGGASLMSHWLPAWFAFLTGGRTPHRATSIVGVVRTNDSASQRCNAG</sequence>
<dbReference type="Pfam" id="PF01757">
    <property type="entry name" value="Acyl_transf_3"/>
    <property type="match status" value="1"/>
</dbReference>
<keyword evidence="5 8" id="KW-1133">Transmembrane helix</keyword>
<dbReference type="Proteomes" id="UP000320176">
    <property type="component" value="Unassembled WGS sequence"/>
</dbReference>
<feature type="transmembrane region" description="Helical" evidence="8">
    <location>
        <begin position="294"/>
        <end position="311"/>
    </location>
</feature>
<evidence type="ECO:0000256" key="4">
    <source>
        <dbReference type="ARBA" id="ARBA00022692"/>
    </source>
</evidence>
<dbReference type="GO" id="GO:0005886">
    <property type="term" value="C:plasma membrane"/>
    <property type="evidence" value="ECO:0007669"/>
    <property type="project" value="UniProtKB-SubCell"/>
</dbReference>
<protein>
    <submittedName>
        <fullName evidence="10">Acyltransferase family protein</fullName>
    </submittedName>
</protein>
<keyword evidence="3" id="KW-1003">Cell membrane</keyword>
<reference evidence="10 11" key="1">
    <citation type="submission" date="2019-02" db="EMBL/GenBank/DDBJ databases">
        <title>Deep-cultivation of Planctomycetes and their phenomic and genomic characterization uncovers novel biology.</title>
        <authorList>
            <person name="Wiegand S."/>
            <person name="Jogler M."/>
            <person name="Boedeker C."/>
            <person name="Pinto D."/>
            <person name="Vollmers J."/>
            <person name="Rivas-Marin E."/>
            <person name="Kohn T."/>
            <person name="Peeters S.H."/>
            <person name="Heuer A."/>
            <person name="Rast P."/>
            <person name="Oberbeckmann S."/>
            <person name="Bunk B."/>
            <person name="Jeske O."/>
            <person name="Meyerdierks A."/>
            <person name="Storesund J.E."/>
            <person name="Kallscheuer N."/>
            <person name="Luecker S."/>
            <person name="Lage O.M."/>
            <person name="Pohl T."/>
            <person name="Merkel B.J."/>
            <person name="Hornburger P."/>
            <person name="Mueller R.-W."/>
            <person name="Bruemmer F."/>
            <person name="Labrenz M."/>
            <person name="Spormann A.M."/>
            <person name="Op Den Camp H."/>
            <person name="Overmann J."/>
            <person name="Amann R."/>
            <person name="Jetten M.S.M."/>
            <person name="Mascher T."/>
            <person name="Medema M.H."/>
            <person name="Devos D.P."/>
            <person name="Kaster A.-K."/>
            <person name="Ovreas L."/>
            <person name="Rohde M."/>
            <person name="Galperin M.Y."/>
            <person name="Jogler C."/>
        </authorList>
    </citation>
    <scope>NUCLEOTIDE SEQUENCE [LARGE SCALE GENOMIC DNA]</scope>
    <source>
        <strain evidence="10 11">Pla52n</strain>
    </source>
</reference>
<evidence type="ECO:0000256" key="8">
    <source>
        <dbReference type="SAM" id="Phobius"/>
    </source>
</evidence>
<accession>A0A5C6B8P3</accession>
<evidence type="ECO:0000313" key="10">
    <source>
        <dbReference type="EMBL" id="TWU08330.1"/>
    </source>
</evidence>
<dbReference type="AlphaFoldDB" id="A0A5C6B8P3"/>
<comment type="similarity">
    <text evidence="2">Belongs to the acyltransferase 3 family.</text>
</comment>
<feature type="transmembrane region" description="Helical" evidence="8">
    <location>
        <begin position="357"/>
        <end position="383"/>
    </location>
</feature>
<feature type="transmembrane region" description="Helical" evidence="8">
    <location>
        <begin position="175"/>
        <end position="193"/>
    </location>
</feature>
<feature type="transmembrane region" description="Helical" evidence="8">
    <location>
        <begin position="85"/>
        <end position="107"/>
    </location>
</feature>
<dbReference type="PANTHER" id="PTHR40074:SF2">
    <property type="entry name" value="O-ACETYLTRANSFERASE WECH"/>
    <property type="match status" value="1"/>
</dbReference>
<keyword evidence="10" id="KW-0808">Transferase</keyword>
<keyword evidence="10" id="KW-0012">Acyltransferase</keyword>
<evidence type="ECO:0000313" key="11">
    <source>
        <dbReference type="Proteomes" id="UP000320176"/>
    </source>
</evidence>
<feature type="transmembrane region" description="Helical" evidence="8">
    <location>
        <begin position="128"/>
        <end position="146"/>
    </location>
</feature>
<evidence type="ECO:0000259" key="9">
    <source>
        <dbReference type="Pfam" id="PF01757"/>
    </source>
</evidence>
<comment type="caution">
    <text evidence="10">The sequence shown here is derived from an EMBL/GenBank/DDBJ whole genome shotgun (WGS) entry which is preliminary data.</text>
</comment>
<gene>
    <name evidence="10" type="ORF">Pla52n_09120</name>
</gene>
<dbReference type="InterPro" id="IPR002656">
    <property type="entry name" value="Acyl_transf_3_dom"/>
</dbReference>
<organism evidence="10 11">
    <name type="scientific">Stieleria varia</name>
    <dbReference type="NCBI Taxonomy" id="2528005"/>
    <lineage>
        <taxon>Bacteria</taxon>
        <taxon>Pseudomonadati</taxon>
        <taxon>Planctomycetota</taxon>
        <taxon>Planctomycetia</taxon>
        <taxon>Pirellulales</taxon>
        <taxon>Pirellulaceae</taxon>
        <taxon>Stieleria</taxon>
    </lineage>
</organism>
<feature type="domain" description="Acyltransferase 3" evidence="9">
    <location>
        <begin position="53"/>
        <end position="367"/>
    </location>
</feature>
<feature type="transmembrane region" description="Helical" evidence="8">
    <location>
        <begin position="200"/>
        <end position="216"/>
    </location>
</feature>
<keyword evidence="4 8" id="KW-0812">Transmembrane</keyword>
<feature type="transmembrane region" description="Helical" evidence="8">
    <location>
        <begin position="46"/>
        <end position="65"/>
    </location>
</feature>
<keyword evidence="11" id="KW-1185">Reference proteome</keyword>
<feature type="region of interest" description="Disordered" evidence="7">
    <location>
        <begin position="17"/>
        <end position="37"/>
    </location>
</feature>
<dbReference type="PANTHER" id="PTHR40074">
    <property type="entry name" value="O-ACETYLTRANSFERASE WECH"/>
    <property type="match status" value="1"/>
</dbReference>
<comment type="subcellular location">
    <subcellularLocation>
        <location evidence="1">Cell membrane</location>
        <topology evidence="1">Multi-pass membrane protein</topology>
    </subcellularLocation>
</comment>
<dbReference type="GO" id="GO:0016413">
    <property type="term" value="F:O-acetyltransferase activity"/>
    <property type="evidence" value="ECO:0007669"/>
    <property type="project" value="TreeGrafter"/>
</dbReference>
<evidence type="ECO:0000256" key="2">
    <source>
        <dbReference type="ARBA" id="ARBA00007400"/>
    </source>
</evidence>
<name>A0A5C6B8P3_9BACT</name>
<proteinExistence type="inferred from homology"/>
<evidence type="ECO:0000256" key="3">
    <source>
        <dbReference type="ARBA" id="ARBA00022475"/>
    </source>
</evidence>
<keyword evidence="6 8" id="KW-0472">Membrane</keyword>
<dbReference type="EMBL" id="SJPN01000001">
    <property type="protein sequence ID" value="TWU08330.1"/>
    <property type="molecule type" value="Genomic_DNA"/>
</dbReference>
<evidence type="ECO:0000256" key="6">
    <source>
        <dbReference type="ARBA" id="ARBA00023136"/>
    </source>
</evidence>
<dbReference type="GO" id="GO:0009246">
    <property type="term" value="P:enterobacterial common antigen biosynthetic process"/>
    <property type="evidence" value="ECO:0007669"/>
    <property type="project" value="TreeGrafter"/>
</dbReference>
<evidence type="ECO:0000256" key="5">
    <source>
        <dbReference type="ARBA" id="ARBA00022989"/>
    </source>
</evidence>